<evidence type="ECO:0000313" key="2">
    <source>
        <dbReference type="EMBL" id="SFF44637.1"/>
    </source>
</evidence>
<accession>A0A1I2IUD8</accession>
<sequence>MSVNDLLPFFEERFEEVSEYLDLLTEIETAAQSGPPRIAVSEYRITAPQQRILYSSVYLQLYNLVEATVARCLEAITEATQTTGEWRPHQLNDELQREWVRAKARTHVELAPENRLRYALELSSHITDQLPIGNFAIEAGGGGNWDDEEIFRIGKRVGCEISVSREVNAAVKRRGRDNVGALKLVRNRRNSLAHGSVSFVECAADLVVSELRETANNVGDYLREVIGCFIQYIDSFVFLRVDHRPGQGAA</sequence>
<keyword evidence="3" id="KW-1185">Reference proteome</keyword>
<protein>
    <recommendedName>
        <fullName evidence="1">MAE-28990/MAE-18760-like HEPN domain-containing protein</fullName>
    </recommendedName>
</protein>
<dbReference type="InterPro" id="IPR040788">
    <property type="entry name" value="HEPN_MAE_28990"/>
</dbReference>
<proteinExistence type="predicted"/>
<dbReference type="Proteomes" id="UP000199645">
    <property type="component" value="Unassembled WGS sequence"/>
</dbReference>
<organism evidence="2 3">
    <name type="scientific">Actinoplanes philippinensis</name>
    <dbReference type="NCBI Taxonomy" id="35752"/>
    <lineage>
        <taxon>Bacteria</taxon>
        <taxon>Bacillati</taxon>
        <taxon>Actinomycetota</taxon>
        <taxon>Actinomycetes</taxon>
        <taxon>Micromonosporales</taxon>
        <taxon>Micromonosporaceae</taxon>
        <taxon>Actinoplanes</taxon>
    </lineage>
</organism>
<gene>
    <name evidence="2" type="ORF">SAMN05421541_110365</name>
</gene>
<evidence type="ECO:0000259" key="1">
    <source>
        <dbReference type="Pfam" id="PF18737"/>
    </source>
</evidence>
<dbReference type="EMBL" id="FONV01000010">
    <property type="protein sequence ID" value="SFF44637.1"/>
    <property type="molecule type" value="Genomic_DNA"/>
</dbReference>
<feature type="domain" description="MAE-28990/MAE-18760-like HEPN" evidence="1">
    <location>
        <begin position="10"/>
        <end position="235"/>
    </location>
</feature>
<dbReference type="Pfam" id="PF18737">
    <property type="entry name" value="HEPN_MAE_28990"/>
    <property type="match status" value="1"/>
</dbReference>
<dbReference type="STRING" id="35752.SAMN05421541_110365"/>
<dbReference type="AlphaFoldDB" id="A0A1I2IUD8"/>
<name>A0A1I2IUD8_9ACTN</name>
<dbReference type="OrthoDB" id="571721at2"/>
<evidence type="ECO:0000313" key="3">
    <source>
        <dbReference type="Proteomes" id="UP000199645"/>
    </source>
</evidence>
<reference evidence="2 3" key="1">
    <citation type="submission" date="2016-10" db="EMBL/GenBank/DDBJ databases">
        <authorList>
            <person name="de Groot N.N."/>
        </authorList>
    </citation>
    <scope>NUCLEOTIDE SEQUENCE [LARGE SCALE GENOMIC DNA]</scope>
    <source>
        <strain evidence="2 3">DSM 43019</strain>
    </source>
</reference>
<dbReference type="RefSeq" id="WP_093618797.1">
    <property type="nucleotide sequence ID" value="NZ_BOMT01000055.1"/>
</dbReference>